<dbReference type="GO" id="GO:0005886">
    <property type="term" value="C:plasma membrane"/>
    <property type="evidence" value="ECO:0007669"/>
    <property type="project" value="UniProtKB-SubCell"/>
</dbReference>
<organism evidence="9 10">
    <name type="scientific">Pseudonocardia sulfidoxydans NBRC 16205</name>
    <dbReference type="NCBI Taxonomy" id="1223511"/>
    <lineage>
        <taxon>Bacteria</taxon>
        <taxon>Bacillati</taxon>
        <taxon>Actinomycetota</taxon>
        <taxon>Actinomycetes</taxon>
        <taxon>Pseudonocardiales</taxon>
        <taxon>Pseudonocardiaceae</taxon>
        <taxon>Pseudonocardia</taxon>
    </lineage>
</organism>
<protein>
    <submittedName>
        <fullName evidence="9">Peptide ABC transporter permease</fullName>
    </submittedName>
</protein>
<gene>
    <name evidence="9" type="ORF">PSU4_53430</name>
</gene>
<dbReference type="GO" id="GO:0055085">
    <property type="term" value="P:transmembrane transport"/>
    <property type="evidence" value="ECO:0007669"/>
    <property type="project" value="InterPro"/>
</dbReference>
<dbReference type="SUPFAM" id="SSF161098">
    <property type="entry name" value="MetI-like"/>
    <property type="match status" value="1"/>
</dbReference>
<comment type="subcellular location">
    <subcellularLocation>
        <location evidence="1 7">Cell membrane</location>
        <topology evidence="1 7">Multi-pass membrane protein</topology>
    </subcellularLocation>
</comment>
<evidence type="ECO:0000256" key="5">
    <source>
        <dbReference type="ARBA" id="ARBA00022989"/>
    </source>
</evidence>
<dbReference type="CDD" id="cd06261">
    <property type="entry name" value="TM_PBP2"/>
    <property type="match status" value="1"/>
</dbReference>
<name>A0A511DNK2_9PSEU</name>
<keyword evidence="4 7" id="KW-0812">Transmembrane</keyword>
<feature type="transmembrane region" description="Helical" evidence="7">
    <location>
        <begin position="83"/>
        <end position="107"/>
    </location>
</feature>
<dbReference type="AlphaFoldDB" id="A0A511DNK2"/>
<keyword evidence="5 7" id="KW-1133">Transmembrane helix</keyword>
<keyword evidence="10" id="KW-1185">Reference proteome</keyword>
<keyword evidence="6 7" id="KW-0472">Membrane</keyword>
<feature type="transmembrane region" description="Helical" evidence="7">
    <location>
        <begin position="192"/>
        <end position="213"/>
    </location>
</feature>
<reference evidence="9 10" key="1">
    <citation type="submission" date="2019-07" db="EMBL/GenBank/DDBJ databases">
        <title>Whole genome shotgun sequence of Pseudonocardia sulfidoxydans NBRC 16205.</title>
        <authorList>
            <person name="Hosoyama A."/>
            <person name="Uohara A."/>
            <person name="Ohji S."/>
            <person name="Ichikawa N."/>
        </authorList>
    </citation>
    <scope>NUCLEOTIDE SEQUENCE [LARGE SCALE GENOMIC DNA]</scope>
    <source>
        <strain evidence="9 10">NBRC 16205</strain>
    </source>
</reference>
<dbReference type="Gene3D" id="1.10.3720.10">
    <property type="entry name" value="MetI-like"/>
    <property type="match status" value="1"/>
</dbReference>
<evidence type="ECO:0000256" key="7">
    <source>
        <dbReference type="RuleBase" id="RU363032"/>
    </source>
</evidence>
<dbReference type="PROSITE" id="PS50928">
    <property type="entry name" value="ABC_TM1"/>
    <property type="match status" value="1"/>
</dbReference>
<dbReference type="RefSeq" id="WP_246115371.1">
    <property type="nucleotide sequence ID" value="NZ_BJVJ01000088.1"/>
</dbReference>
<proteinExistence type="inferred from homology"/>
<comment type="caution">
    <text evidence="9">The sequence shown here is derived from an EMBL/GenBank/DDBJ whole genome shotgun (WGS) entry which is preliminary data.</text>
</comment>
<dbReference type="PANTHER" id="PTHR43386">
    <property type="entry name" value="OLIGOPEPTIDE TRANSPORT SYSTEM PERMEASE PROTEIN APPC"/>
    <property type="match status" value="1"/>
</dbReference>
<evidence type="ECO:0000313" key="10">
    <source>
        <dbReference type="Proteomes" id="UP000321685"/>
    </source>
</evidence>
<dbReference type="InterPro" id="IPR000515">
    <property type="entry name" value="MetI-like"/>
</dbReference>
<evidence type="ECO:0000259" key="8">
    <source>
        <dbReference type="PROSITE" id="PS50928"/>
    </source>
</evidence>
<evidence type="ECO:0000256" key="4">
    <source>
        <dbReference type="ARBA" id="ARBA00022692"/>
    </source>
</evidence>
<dbReference type="PANTHER" id="PTHR43386:SF1">
    <property type="entry name" value="D,D-DIPEPTIDE TRANSPORT SYSTEM PERMEASE PROTEIN DDPC-RELATED"/>
    <property type="match status" value="1"/>
</dbReference>
<dbReference type="InterPro" id="IPR035906">
    <property type="entry name" value="MetI-like_sf"/>
</dbReference>
<dbReference type="InterPro" id="IPR050366">
    <property type="entry name" value="BP-dependent_transpt_permease"/>
</dbReference>
<evidence type="ECO:0000256" key="2">
    <source>
        <dbReference type="ARBA" id="ARBA00022448"/>
    </source>
</evidence>
<evidence type="ECO:0000313" key="9">
    <source>
        <dbReference type="EMBL" id="GEL26389.1"/>
    </source>
</evidence>
<keyword evidence="3" id="KW-1003">Cell membrane</keyword>
<feature type="transmembrane region" description="Helical" evidence="7">
    <location>
        <begin position="247"/>
        <end position="271"/>
    </location>
</feature>
<dbReference type="EMBL" id="BJVJ01000088">
    <property type="protein sequence ID" value="GEL26389.1"/>
    <property type="molecule type" value="Genomic_DNA"/>
</dbReference>
<dbReference type="Pfam" id="PF00528">
    <property type="entry name" value="BPD_transp_1"/>
    <property type="match status" value="1"/>
</dbReference>
<feature type="domain" description="ABC transmembrane type-1" evidence="8">
    <location>
        <begin position="79"/>
        <end position="268"/>
    </location>
</feature>
<evidence type="ECO:0000256" key="6">
    <source>
        <dbReference type="ARBA" id="ARBA00023136"/>
    </source>
</evidence>
<evidence type="ECO:0000256" key="3">
    <source>
        <dbReference type="ARBA" id="ARBA00022475"/>
    </source>
</evidence>
<accession>A0A511DNK2</accession>
<dbReference type="Proteomes" id="UP000321685">
    <property type="component" value="Unassembled WGS sequence"/>
</dbReference>
<keyword evidence="2 7" id="KW-0813">Transport</keyword>
<evidence type="ECO:0000256" key="1">
    <source>
        <dbReference type="ARBA" id="ARBA00004651"/>
    </source>
</evidence>
<feature type="transmembrane region" description="Helical" evidence="7">
    <location>
        <begin position="15"/>
        <end position="36"/>
    </location>
</feature>
<sequence>MTVGSLLGSLRRQPVIAVAAIVAAVLLILAVAYPLLTHVDPNGSQLRLRLQPPSWLGGEGLLGTDQLGRDLWTRILFGLRTSFLVSIGACVVGAVVGTAVGLAAGYFGGKLDAVLMRITDIQLSFPALLLAMLVVGLLGKGIWLLVLILGLSTWMIFARVIRSAVLQIRSTELVVSSTSIGATRTRIVLRHVLPNVLGPLAALVALEFARIMLAEASLSFLGFGVEPPGISLGAILAGGRDYLQSQWWIATFAGLFLALAVLSTNLVGSWLQRVVDPTRVTT</sequence>
<comment type="similarity">
    <text evidence="7">Belongs to the binding-protein-dependent transport system permease family.</text>
</comment>